<reference evidence="2" key="1">
    <citation type="submission" date="2020-08" db="EMBL/GenBank/DDBJ databases">
        <title>Sequencing the genomes of 1000 actinobacteria strains.</title>
        <authorList>
            <person name="Klenk H.-P."/>
        </authorList>
    </citation>
    <scope>NUCLEOTIDE SEQUENCE</scope>
    <source>
        <strain evidence="2">DSM 10695</strain>
    </source>
</reference>
<keyword evidence="1" id="KW-0472">Membrane</keyword>
<dbReference type="RefSeq" id="WP_184453915.1">
    <property type="nucleotide sequence ID" value="NZ_JACHMK010000001.1"/>
</dbReference>
<comment type="caution">
    <text evidence="2">The sequence shown here is derived from an EMBL/GenBank/DDBJ whole genome shotgun (WGS) entry which is preliminary data.</text>
</comment>
<name>A0A923E660_9ACTO</name>
<proteinExistence type="predicted"/>
<keyword evidence="1" id="KW-1133">Transmembrane helix</keyword>
<gene>
    <name evidence="2" type="ORF">HD592_002072</name>
</gene>
<dbReference type="EMBL" id="JACHMK010000001">
    <property type="protein sequence ID" value="MBB6335507.1"/>
    <property type="molecule type" value="Genomic_DNA"/>
</dbReference>
<keyword evidence="3" id="KW-1185">Reference proteome</keyword>
<organism evidence="2 3">
    <name type="scientific">Schaalia hyovaginalis</name>
    <dbReference type="NCBI Taxonomy" id="29316"/>
    <lineage>
        <taxon>Bacteria</taxon>
        <taxon>Bacillati</taxon>
        <taxon>Actinomycetota</taxon>
        <taxon>Actinomycetes</taxon>
        <taxon>Actinomycetales</taxon>
        <taxon>Actinomycetaceae</taxon>
        <taxon>Schaalia</taxon>
    </lineage>
</organism>
<dbReference type="AlphaFoldDB" id="A0A923E660"/>
<feature type="transmembrane region" description="Helical" evidence="1">
    <location>
        <begin position="135"/>
        <end position="153"/>
    </location>
</feature>
<accession>A0A923E660</accession>
<evidence type="ECO:0000313" key="3">
    <source>
        <dbReference type="Proteomes" id="UP000617426"/>
    </source>
</evidence>
<sequence length="265" mass="29956">MTNLSAIRGRPSALRGNRSARSLDRASYAISSLLLVAYFSWTIIVLRETPKTTVNEFLYRALFFSLFLTGSFAGVFAIPARIFIMRRSSFTGEAWRFRGDRLAHCFSILQRIVALLTFPAYGLIFFRVFKLGEEIPGRLMFMILLYSVYVIIVEHPFKSWLIFEDPVVELSPEGIVVRPMWGEGFSASWIDTVCFEGLAPPVSALLTSRGGRSVQTRRVIMEAGAMSFSQLENVIEHFSQHPEDRSLLGSEKGKNLLTSLVKVPW</sequence>
<evidence type="ECO:0000313" key="2">
    <source>
        <dbReference type="EMBL" id="MBB6335507.1"/>
    </source>
</evidence>
<feature type="transmembrane region" description="Helical" evidence="1">
    <location>
        <begin position="58"/>
        <end position="84"/>
    </location>
</feature>
<evidence type="ECO:0000256" key="1">
    <source>
        <dbReference type="SAM" id="Phobius"/>
    </source>
</evidence>
<feature type="transmembrane region" description="Helical" evidence="1">
    <location>
        <begin position="26"/>
        <end position="46"/>
    </location>
</feature>
<dbReference type="Proteomes" id="UP000617426">
    <property type="component" value="Unassembled WGS sequence"/>
</dbReference>
<protein>
    <submittedName>
        <fullName evidence="2">Uncharacterized protein</fullName>
    </submittedName>
</protein>
<keyword evidence="1" id="KW-0812">Transmembrane</keyword>
<feature type="transmembrane region" description="Helical" evidence="1">
    <location>
        <begin position="105"/>
        <end position="129"/>
    </location>
</feature>